<sequence length="324" mass="36804">GMLSKQEHSRVWSKYNTHLKGKSKKEQKEFQKASKAEKGMLAAMHFVKAHVPKFLHCNEYVDASSSLQQKEKWLSEAQMIENHGEKEFWAHVQSGRISWRSDPWTEGVYNYKDNGNITKVHNVRKGKEYKAGQEFTANEEDESAWGRFYNQDPHWHLNDFESKGKGKSLTKGSWPKGKGKGKDKGPFAIKDGLVDDDEEEDDDSTKNKKEKTIAEEWKETLTKAKRARDQSTSHMADCQAALELAEKAKRLTKTGKAESEELLKGMSKKTNVLKDLLAKKDKWGSLAKAKALLVEAASEMKKVKEEAKELNQLANKTSSKASKK</sequence>
<evidence type="ECO:0000313" key="3">
    <source>
        <dbReference type="EMBL" id="CAK9013827.1"/>
    </source>
</evidence>
<keyword evidence="1" id="KW-0175">Coiled coil</keyword>
<comment type="caution">
    <text evidence="3">The sequence shown here is derived from an EMBL/GenBank/DDBJ whole genome shotgun (WGS) entry which is preliminary data.</text>
</comment>
<name>A0ABP0JHD4_9DINO</name>
<evidence type="ECO:0000313" key="4">
    <source>
        <dbReference type="Proteomes" id="UP001642464"/>
    </source>
</evidence>
<feature type="compositionally biased region" description="Acidic residues" evidence="2">
    <location>
        <begin position="194"/>
        <end position="203"/>
    </location>
</feature>
<gene>
    <name evidence="3" type="ORF">SCF082_LOCUS12094</name>
</gene>
<feature type="coiled-coil region" evidence="1">
    <location>
        <begin position="286"/>
        <end position="320"/>
    </location>
</feature>
<evidence type="ECO:0000256" key="1">
    <source>
        <dbReference type="SAM" id="Coils"/>
    </source>
</evidence>
<feature type="region of interest" description="Disordered" evidence="2">
    <location>
        <begin position="1"/>
        <end position="26"/>
    </location>
</feature>
<feature type="non-terminal residue" evidence="3">
    <location>
        <position position="1"/>
    </location>
</feature>
<evidence type="ECO:0000256" key="2">
    <source>
        <dbReference type="SAM" id="MobiDB-lite"/>
    </source>
</evidence>
<organism evidence="3 4">
    <name type="scientific">Durusdinium trenchii</name>
    <dbReference type="NCBI Taxonomy" id="1381693"/>
    <lineage>
        <taxon>Eukaryota</taxon>
        <taxon>Sar</taxon>
        <taxon>Alveolata</taxon>
        <taxon>Dinophyceae</taxon>
        <taxon>Suessiales</taxon>
        <taxon>Symbiodiniaceae</taxon>
        <taxon>Durusdinium</taxon>
    </lineage>
</organism>
<proteinExistence type="predicted"/>
<protein>
    <submittedName>
        <fullName evidence="3">Uncharacterized protein</fullName>
    </submittedName>
</protein>
<feature type="region of interest" description="Disordered" evidence="2">
    <location>
        <begin position="159"/>
        <end position="213"/>
    </location>
</feature>
<keyword evidence="4" id="KW-1185">Reference proteome</keyword>
<feature type="compositionally biased region" description="Basic and acidic residues" evidence="2">
    <location>
        <begin position="1"/>
        <end position="10"/>
    </location>
</feature>
<feature type="compositionally biased region" description="Basic and acidic residues" evidence="2">
    <location>
        <begin position="204"/>
        <end position="213"/>
    </location>
</feature>
<reference evidence="3 4" key="1">
    <citation type="submission" date="2024-02" db="EMBL/GenBank/DDBJ databases">
        <authorList>
            <person name="Chen Y."/>
            <person name="Shah S."/>
            <person name="Dougan E. K."/>
            <person name="Thang M."/>
            <person name="Chan C."/>
        </authorList>
    </citation>
    <scope>NUCLEOTIDE SEQUENCE [LARGE SCALE GENOMIC DNA]</scope>
</reference>
<feature type="compositionally biased region" description="Low complexity" evidence="2">
    <location>
        <begin position="167"/>
        <end position="176"/>
    </location>
</feature>
<accession>A0ABP0JHD4</accession>
<dbReference type="Proteomes" id="UP001642464">
    <property type="component" value="Unassembled WGS sequence"/>
</dbReference>
<dbReference type="EMBL" id="CAXAMM010007323">
    <property type="protein sequence ID" value="CAK9013827.1"/>
    <property type="molecule type" value="Genomic_DNA"/>
</dbReference>